<dbReference type="CDD" id="cd15787">
    <property type="entry name" value="YycH_N"/>
    <property type="match status" value="1"/>
</dbReference>
<keyword evidence="4" id="KW-1185">Reference proteome</keyword>
<dbReference type="InterPro" id="IPR009996">
    <property type="entry name" value="YycH"/>
</dbReference>
<dbReference type="PATRIC" id="fig|1637975.4.peg.5318"/>
<dbReference type="InterPro" id="IPR042274">
    <property type="entry name" value="YycH/YycI_2"/>
</dbReference>
<reference evidence="3 4" key="1">
    <citation type="submission" date="2015-09" db="EMBL/GenBank/DDBJ databases">
        <title>Genome sequencing project for genomic taxonomy and phylogenomics of Bacillus-like bacteria.</title>
        <authorList>
            <person name="Liu B."/>
            <person name="Wang J."/>
            <person name="Zhu Y."/>
            <person name="Liu G."/>
            <person name="Chen Q."/>
            <person name="Chen Z."/>
            <person name="Lan J."/>
            <person name="Che J."/>
            <person name="Ge C."/>
            <person name="Shi H."/>
            <person name="Pan Z."/>
            <person name="Liu X."/>
        </authorList>
    </citation>
    <scope>NUCLEOTIDE SEQUENCE [LARGE SCALE GENOMIC DNA]</scope>
    <source>
        <strain evidence="3 4">FJAT-18043</strain>
    </source>
</reference>
<feature type="domain" description="Regulatory protein YycH" evidence="2">
    <location>
        <begin position="4"/>
        <end position="445"/>
    </location>
</feature>
<dbReference type="Pfam" id="PF07435">
    <property type="entry name" value="YycH"/>
    <property type="match status" value="1"/>
</dbReference>
<dbReference type="Gene3D" id="3.30.310.160">
    <property type="entry name" value="YycH protein, domain 2"/>
    <property type="match status" value="1"/>
</dbReference>
<evidence type="ECO:0000259" key="2">
    <source>
        <dbReference type="Pfam" id="PF07435"/>
    </source>
</evidence>
<dbReference type="RefSeq" id="WP_053478329.1">
    <property type="nucleotide sequence ID" value="NZ_LJIX01000006.1"/>
</dbReference>
<feature type="transmembrane region" description="Helical" evidence="1">
    <location>
        <begin position="9"/>
        <end position="28"/>
    </location>
</feature>
<comment type="caution">
    <text evidence="3">The sequence shown here is derived from an EMBL/GenBank/DDBJ whole genome shotgun (WGS) entry which is preliminary data.</text>
</comment>
<proteinExistence type="predicted"/>
<keyword evidence="1" id="KW-0472">Membrane</keyword>
<dbReference type="EMBL" id="LJIX01000006">
    <property type="protein sequence ID" value="KQL21718.1"/>
    <property type="molecule type" value="Genomic_DNA"/>
</dbReference>
<evidence type="ECO:0000313" key="4">
    <source>
        <dbReference type="Proteomes" id="UP000050996"/>
    </source>
</evidence>
<organism evidence="3 4">
    <name type="scientific">Cytobacillus solani</name>
    <dbReference type="NCBI Taxonomy" id="1637975"/>
    <lineage>
        <taxon>Bacteria</taxon>
        <taxon>Bacillati</taxon>
        <taxon>Bacillota</taxon>
        <taxon>Bacilli</taxon>
        <taxon>Bacillales</taxon>
        <taxon>Bacillaceae</taxon>
        <taxon>Cytobacillus</taxon>
    </lineage>
</organism>
<dbReference type="Gene3D" id="3.10.450.310">
    <property type="match status" value="1"/>
</dbReference>
<evidence type="ECO:0000256" key="1">
    <source>
        <dbReference type="SAM" id="Phobius"/>
    </source>
</evidence>
<name>A0A0Q3QV96_9BACI</name>
<gene>
    <name evidence="3" type="ORF">AN957_26295</name>
</gene>
<dbReference type="Proteomes" id="UP000050996">
    <property type="component" value="Unassembled WGS sequence"/>
</dbReference>
<keyword evidence="1" id="KW-0812">Transmembrane</keyword>
<dbReference type="STRING" id="1637975.AN957_26295"/>
<accession>A0A0Q3QV96</accession>
<evidence type="ECO:0000313" key="3">
    <source>
        <dbReference type="EMBL" id="KQL21718.1"/>
    </source>
</evidence>
<keyword evidence="1" id="KW-1133">Transmembrane helix</keyword>
<sequence length="445" mass="51683">MTYENIKSVILVILVCFSILLTWSIWTYQPNLEVIEKQNTVEKVAISDKKEVGEIVRPDRIIYHLDKESHFGTVDINEINKVIAEISRWNYADFENISGGIGSYPSFIHNSGKAVIEFPDLIPIDLYRSIIDIKDKKLPHFQFDRIVIDIGATQKEQSYVYFISSKEKKAYRSHVASSFVHNFNNAFFKNVEYNLSYSSYFQYKVSEDRVLFLLSDETKMLSYQYVSNPLDPEKYKNALFKDPSVVQKNWQSSGSGVEFKDYSSLMRVDEDKNTLSYVNPVESNESQFPTDNLLKRSIDFVNEHGGWTGNYQYVKIDESNHRVLFRLYENNGYPVFSDANGISEISHTWGQNEILEYSRSNFSFGIQTPDESETTLRSGPEALEWLEQMEGVHLNQLQDMAIGYTMTKDLHTRLVYLEPAWYYQYNDIWNKISFEEIGGGNHGLE</sequence>
<protein>
    <recommendedName>
        <fullName evidence="2">Regulatory protein YycH domain-containing protein</fullName>
    </recommendedName>
</protein>
<dbReference type="AlphaFoldDB" id="A0A0Q3QV96"/>